<feature type="region of interest" description="Disordered" evidence="1">
    <location>
        <begin position="1"/>
        <end position="47"/>
    </location>
</feature>
<name>A0AA43ZDN1_9HYPH</name>
<gene>
    <name evidence="2" type="ORF">G8E10_04840</name>
</gene>
<evidence type="ECO:0000313" key="3">
    <source>
        <dbReference type="Proteomes" id="UP001155840"/>
    </source>
</evidence>
<organism evidence="2 3">
    <name type="scientific">Ferranicluibacter rubi</name>
    <dbReference type="NCBI Taxonomy" id="2715133"/>
    <lineage>
        <taxon>Bacteria</taxon>
        <taxon>Pseudomonadati</taxon>
        <taxon>Pseudomonadota</taxon>
        <taxon>Alphaproteobacteria</taxon>
        <taxon>Hyphomicrobiales</taxon>
        <taxon>Rhizobiaceae</taxon>
        <taxon>Ferranicluibacter</taxon>
    </lineage>
</organism>
<comment type="caution">
    <text evidence="2">The sequence shown here is derived from an EMBL/GenBank/DDBJ whole genome shotgun (WGS) entry which is preliminary data.</text>
</comment>
<proteinExistence type="predicted"/>
<dbReference type="RefSeq" id="WP_167127478.1">
    <property type="nucleotide sequence ID" value="NZ_JAANCM010000002.1"/>
</dbReference>
<evidence type="ECO:0000256" key="1">
    <source>
        <dbReference type="SAM" id="MobiDB-lite"/>
    </source>
</evidence>
<accession>A0AA43ZDN1</accession>
<dbReference type="AlphaFoldDB" id="A0AA43ZDN1"/>
<evidence type="ECO:0000313" key="2">
    <source>
        <dbReference type="EMBL" id="NHT75083.1"/>
    </source>
</evidence>
<keyword evidence="3" id="KW-1185">Reference proteome</keyword>
<sequence>MVDKPKGKPPTASDDARASDGNEADKRRDEAVKAADERVEVQKETAK</sequence>
<feature type="compositionally biased region" description="Basic and acidic residues" evidence="1">
    <location>
        <begin position="14"/>
        <end position="47"/>
    </location>
</feature>
<dbReference type="EMBL" id="JAANCM010000002">
    <property type="protein sequence ID" value="NHT75083.1"/>
    <property type="molecule type" value="Genomic_DNA"/>
</dbReference>
<protein>
    <submittedName>
        <fullName evidence="2">Uncharacterized protein</fullName>
    </submittedName>
</protein>
<reference evidence="2" key="1">
    <citation type="submission" date="2020-03" db="EMBL/GenBank/DDBJ databases">
        <title>Ferranicluibacter endophyticum gen. nov., sp. nov., a new genus isolated from Rubus ulmifolius Schott. stem.</title>
        <authorList>
            <person name="Roca-Couso R."/>
            <person name="Flores-Felix J.D."/>
            <person name="Igual J.M."/>
            <person name="Rivas R."/>
        </authorList>
    </citation>
    <scope>NUCLEOTIDE SEQUENCE</scope>
    <source>
        <strain evidence="2">CRRU44</strain>
    </source>
</reference>
<dbReference type="Proteomes" id="UP001155840">
    <property type="component" value="Unassembled WGS sequence"/>
</dbReference>